<organism evidence="16 17">
    <name type="scientific">Acrasis kona</name>
    <dbReference type="NCBI Taxonomy" id="1008807"/>
    <lineage>
        <taxon>Eukaryota</taxon>
        <taxon>Discoba</taxon>
        <taxon>Heterolobosea</taxon>
        <taxon>Tetramitia</taxon>
        <taxon>Eutetramitia</taxon>
        <taxon>Acrasidae</taxon>
        <taxon>Acrasis</taxon>
    </lineage>
</organism>
<dbReference type="PANTHER" id="PTHR12066">
    <property type="entry name" value="TELOMERASE REVERSE TRANSCRIPTASE"/>
    <property type="match status" value="1"/>
</dbReference>
<dbReference type="PROSITE" id="PS50878">
    <property type="entry name" value="RT_POL"/>
    <property type="match status" value="1"/>
</dbReference>
<proteinExistence type="inferred from homology"/>
<dbReference type="EMBL" id="JAOPGA020001083">
    <property type="protein sequence ID" value="KAL0484912.1"/>
    <property type="molecule type" value="Genomic_DNA"/>
</dbReference>
<evidence type="ECO:0000313" key="17">
    <source>
        <dbReference type="Proteomes" id="UP001431209"/>
    </source>
</evidence>
<feature type="compositionally biased region" description="Polar residues" evidence="14">
    <location>
        <begin position="248"/>
        <end position="268"/>
    </location>
</feature>
<comment type="function">
    <text evidence="13">Telomerase is a ribonucleoprotein enzyme essential for the replication of chromosome termini in most eukaryotes. It elongates telomeres. It is a reverse transcriptase that adds simple sequence repeats to chromosome ends by copying a template sequence within the RNA component of the enzyme.</text>
</comment>
<evidence type="ECO:0000256" key="5">
    <source>
        <dbReference type="ARBA" id="ARBA00022679"/>
    </source>
</evidence>
<dbReference type="GO" id="GO:0007004">
    <property type="term" value="P:telomere maintenance via telomerase"/>
    <property type="evidence" value="ECO:0007669"/>
    <property type="project" value="TreeGrafter"/>
</dbReference>
<comment type="subcellular location">
    <subcellularLocation>
        <location evidence="13">Nucleus</location>
    </subcellularLocation>
    <subcellularLocation>
        <location evidence="13">Chromosome</location>
        <location evidence="13">Telomere</location>
    </subcellularLocation>
</comment>
<evidence type="ECO:0000256" key="7">
    <source>
        <dbReference type="ARBA" id="ARBA00022723"/>
    </source>
</evidence>
<feature type="region of interest" description="Disordered" evidence="14">
    <location>
        <begin position="221"/>
        <end position="268"/>
    </location>
</feature>
<feature type="domain" description="Reverse transcriptase" evidence="15">
    <location>
        <begin position="610"/>
        <end position="1086"/>
    </location>
</feature>
<name>A0AAW2Z8A8_9EUKA</name>
<dbReference type="PANTHER" id="PTHR12066:SF0">
    <property type="entry name" value="TELOMERASE REVERSE TRANSCRIPTASE"/>
    <property type="match status" value="1"/>
</dbReference>
<dbReference type="Proteomes" id="UP001431209">
    <property type="component" value="Unassembled WGS sequence"/>
</dbReference>
<keyword evidence="17" id="KW-1185">Reference proteome</keyword>
<keyword evidence="4 13" id="KW-0158">Chromosome</keyword>
<evidence type="ECO:0000256" key="1">
    <source>
        <dbReference type="ARBA" id="ARBA00008001"/>
    </source>
</evidence>
<dbReference type="InterPro" id="IPR000477">
    <property type="entry name" value="RT_dom"/>
</dbReference>
<comment type="catalytic activity">
    <reaction evidence="12 13">
        <text>DNA(n) + a 2'-deoxyribonucleoside 5'-triphosphate = DNA(n+1) + diphosphate</text>
        <dbReference type="Rhea" id="RHEA:22508"/>
        <dbReference type="Rhea" id="RHEA-COMP:17339"/>
        <dbReference type="Rhea" id="RHEA-COMP:17340"/>
        <dbReference type="ChEBI" id="CHEBI:33019"/>
        <dbReference type="ChEBI" id="CHEBI:61560"/>
        <dbReference type="ChEBI" id="CHEBI:173112"/>
        <dbReference type="EC" id="2.7.7.49"/>
    </reaction>
</comment>
<keyword evidence="7 13" id="KW-0479">Metal-binding</keyword>
<evidence type="ECO:0000256" key="10">
    <source>
        <dbReference type="ARBA" id="ARBA00022918"/>
    </source>
</evidence>
<feature type="compositionally biased region" description="Basic residues" evidence="14">
    <location>
        <begin position="227"/>
        <end position="239"/>
    </location>
</feature>
<keyword evidence="11 13" id="KW-0539">Nucleus</keyword>
<comment type="caution">
    <text evidence="16">The sequence shown here is derived from an EMBL/GenBank/DDBJ whole genome shotgun (WGS) entry which is preliminary data.</text>
</comment>
<keyword evidence="5 13" id="KW-0808">Transferase</keyword>
<dbReference type="GO" id="GO:0070034">
    <property type="term" value="F:telomerase RNA binding"/>
    <property type="evidence" value="ECO:0007669"/>
    <property type="project" value="TreeGrafter"/>
</dbReference>
<dbReference type="Pfam" id="PF21399">
    <property type="entry name" value="TERT_C"/>
    <property type="match status" value="1"/>
</dbReference>
<evidence type="ECO:0000313" key="16">
    <source>
        <dbReference type="EMBL" id="KAL0484912.1"/>
    </source>
</evidence>
<dbReference type="InterPro" id="IPR049915">
    <property type="entry name" value="TERT_TEN"/>
</dbReference>
<protein>
    <recommendedName>
        <fullName evidence="3 13">Telomerase reverse transcriptase</fullName>
        <ecNumber evidence="2 13">2.7.7.49</ecNumber>
    </recommendedName>
    <alternativeName>
        <fullName evidence="13">Telomerase catalytic subunit</fullName>
    </alternativeName>
</protein>
<dbReference type="EC" id="2.7.7.49" evidence="2 13"/>
<dbReference type="Gene3D" id="1.10.132.70">
    <property type="match status" value="1"/>
</dbReference>
<accession>A0AAW2Z8A8</accession>
<dbReference type="Pfam" id="PF12009">
    <property type="entry name" value="Telomerase_RBD"/>
    <property type="match status" value="1"/>
</dbReference>
<evidence type="ECO:0000256" key="14">
    <source>
        <dbReference type="SAM" id="MobiDB-lite"/>
    </source>
</evidence>
<dbReference type="GO" id="GO:0046872">
    <property type="term" value="F:metal ion binding"/>
    <property type="evidence" value="ECO:0007669"/>
    <property type="project" value="UniProtKB-KW"/>
</dbReference>
<gene>
    <name evidence="16" type="ORF">AKO1_011793</name>
</gene>
<evidence type="ECO:0000256" key="9">
    <source>
        <dbReference type="ARBA" id="ARBA00022895"/>
    </source>
</evidence>
<reference evidence="16 17" key="1">
    <citation type="submission" date="2024-03" db="EMBL/GenBank/DDBJ databases">
        <title>The Acrasis kona genome and developmental transcriptomes reveal deep origins of eukaryotic multicellular pathways.</title>
        <authorList>
            <person name="Sheikh S."/>
            <person name="Fu C.-J."/>
            <person name="Brown M.W."/>
            <person name="Baldauf S.L."/>
        </authorList>
    </citation>
    <scope>NUCLEOTIDE SEQUENCE [LARGE SCALE GENOMIC DNA]</scope>
    <source>
        <strain evidence="16 17">ATCC MYA-3509</strain>
    </source>
</reference>
<dbReference type="PRINTS" id="PR01365">
    <property type="entry name" value="TELOMERASERT"/>
</dbReference>
<dbReference type="GO" id="GO:0000333">
    <property type="term" value="C:telomerase catalytic core complex"/>
    <property type="evidence" value="ECO:0007669"/>
    <property type="project" value="TreeGrafter"/>
</dbReference>
<dbReference type="Pfam" id="PF11474">
    <property type="entry name" value="TEN_TERT"/>
    <property type="match status" value="1"/>
</dbReference>
<evidence type="ECO:0000256" key="8">
    <source>
        <dbReference type="ARBA" id="ARBA00022842"/>
    </source>
</evidence>
<comment type="similarity">
    <text evidence="1 13">Belongs to the reverse transcriptase family. Telomerase subfamily.</text>
</comment>
<sequence length="1293" mass="148617">MIFKNSWKSLYSFLASYSIKVEDHDLLEFTHSCFICVAPDSPPLSTNFSQDQTCAQSHLVDRVIGSIMLRGDEKYKHVLALGYSTPKFGNTGTSNLHGIQVCFPNTIVTTLKNHNWSKLLSKIGDDLMTYILTYCIVLSRLPNDCLLQLTGYEIFFLTTTYTVSNIIDEYVKKSNQDKEFIELKPSKLNRINIKKPKLKKQDPSTPPEDLNCEELQESQVNTQEQFKKKKCRNKKKNKKTKNENHSKLSLTQQKPKKSPSQTNPTNNSLALNSIIIPRIAMFFAAPTRLVNGFPYKNILNRIQCSNKGADILFTNIFKNENIFNDTKQQLIETPANIKGYSMIRKLLKQLKQNQIKMKGDFIYLLNRHCPIQHYNKPEQQEERYDKEGNEMSQDDVFISNSIENYNDWEMIDDQVIKSQSEDIEDDDRSTSLRSPSNHKFEYLINQHAHPNRVSNFIKSILTKIIPFEIWGSRHNQNLFLTSIDKFIRLGRFEKFNLKDAVQGMYVTDCEWTNQQSKNISSVHDLANPNTYKHEQGLQFLKRSKMLHLFVYFCFKSLVISLVRCYFYCTEMNQSRTNCHYYRTCIWQQIDKQSWSSLVCNDDHDALYQRVDQIANKSNLLLPIGNVRLLPKIKQKQWMDGYLKSTNSILKNILHVLKFENKRSDPAPPLLGSSVFNALDIYKRYLPFVKLWRWQQSHNAFQSNASKVYFVSVDVKSAFDSVPHDKLLSVMLNKVLKEDEYQIIKYNAVRPFLGRPSIKYERAVCTPDEFPLFPEYAKNVLSKRYSRSILTDKVFYKFMDREEIVNMLRCHVRKNYVVRGRGVKSVYYRQKKGIPQGSVLSPLMCSYFYADLEYSHLSDLPGTCSLVNAVTRYGGGNLEASHLSSLSQEQIVNHDDAPIFTPPNQILHNNLVWNGPGSPLVVVSTSSDSSGSEQHGNNISRIDSPWCYFSASQVRSPGQLVSPSPKTNHCILGETQRLLTDIASDENVEKLNASVMSSSSSSSSSGIMSQPLPIGVLLRLIDDFLYVTSSYESAKTFLQRYMDGFSDYGVSINPLKTKLGFECSVSGKDGVVDFKAEKFIRWCGYLFDTMSLEVMLDYSRHWSCHLKEKLSKEGERPGVNLAHKLKHTISVKCTPLIIDATLNSLFTSCLNVYQIFVFCAMKFHCFVRKSLEVNPPKDPTAPINHSSKFLVDVISDVIGYMWVTIESRGKLMESMQSKHELTEHKVQYMGLHAFHTTLNRKQSFYATRVPTLLSQLSCTISSGIFKEMLRSNKDVMSRVINPLNSQDLFDKIRF</sequence>
<dbReference type="Gene3D" id="1.10.357.90">
    <property type="match status" value="1"/>
</dbReference>
<dbReference type="GO" id="GO:0042162">
    <property type="term" value="F:telomeric DNA binding"/>
    <property type="evidence" value="ECO:0007669"/>
    <property type="project" value="TreeGrafter"/>
</dbReference>
<evidence type="ECO:0000256" key="6">
    <source>
        <dbReference type="ARBA" id="ARBA00022695"/>
    </source>
</evidence>
<evidence type="ECO:0000256" key="11">
    <source>
        <dbReference type="ARBA" id="ARBA00023242"/>
    </source>
</evidence>
<evidence type="ECO:0000256" key="3">
    <source>
        <dbReference type="ARBA" id="ARBA00016182"/>
    </source>
</evidence>
<dbReference type="Gene3D" id="3.30.70.2630">
    <property type="match status" value="1"/>
</dbReference>
<evidence type="ECO:0000256" key="4">
    <source>
        <dbReference type="ARBA" id="ARBA00022454"/>
    </source>
</evidence>
<dbReference type="GO" id="GO:0003720">
    <property type="term" value="F:telomerase activity"/>
    <property type="evidence" value="ECO:0007669"/>
    <property type="project" value="InterPro"/>
</dbReference>
<dbReference type="SMART" id="SM00975">
    <property type="entry name" value="Telomerase_RBD"/>
    <property type="match status" value="1"/>
</dbReference>
<keyword evidence="10 13" id="KW-0695">RNA-directed DNA polymerase</keyword>
<evidence type="ECO:0000259" key="15">
    <source>
        <dbReference type="PROSITE" id="PS50878"/>
    </source>
</evidence>
<dbReference type="GO" id="GO:0000781">
    <property type="term" value="C:chromosome, telomeric region"/>
    <property type="evidence" value="ECO:0007669"/>
    <property type="project" value="UniProtKB-SubCell"/>
</dbReference>
<dbReference type="InterPro" id="IPR021891">
    <property type="entry name" value="Telomerase_RBD"/>
</dbReference>
<dbReference type="InterPro" id="IPR049139">
    <property type="entry name" value="TERT_C"/>
</dbReference>
<evidence type="ECO:0000256" key="13">
    <source>
        <dbReference type="RuleBase" id="RU365061"/>
    </source>
</evidence>
<evidence type="ECO:0000256" key="12">
    <source>
        <dbReference type="ARBA" id="ARBA00048173"/>
    </source>
</evidence>
<keyword evidence="8 13" id="KW-0460">Magnesium</keyword>
<keyword evidence="9 13" id="KW-0779">Telomere</keyword>
<keyword evidence="6 13" id="KW-0548">Nucleotidyltransferase</keyword>
<dbReference type="InterPro" id="IPR003545">
    <property type="entry name" value="Telomerase_RT"/>
</dbReference>
<evidence type="ECO:0000256" key="2">
    <source>
        <dbReference type="ARBA" id="ARBA00012493"/>
    </source>
</evidence>